<keyword evidence="2" id="KW-1185">Reference proteome</keyword>
<evidence type="ECO:0000313" key="2">
    <source>
        <dbReference type="Proteomes" id="UP001062846"/>
    </source>
</evidence>
<evidence type="ECO:0000313" key="1">
    <source>
        <dbReference type="EMBL" id="KAI8559806.1"/>
    </source>
</evidence>
<dbReference type="EMBL" id="CM046391">
    <property type="protein sequence ID" value="KAI8559806.1"/>
    <property type="molecule type" value="Genomic_DNA"/>
</dbReference>
<sequence>MASSEAIGLPPSSSTSVLPFVAGSFSHPPCRGEYPSFDEEAVGELGQFDAITYALPLRRLCSNGFLQYRPPVGGPEAKVVHREYEQHLSVLNAPISIQKSKRRLEACGGGKEVHKWFLTLPKQAWELIDPKLWQPEGALEWFLGKVPPLHSHGHVNVSWLSKTFLKADILTQVSVEQLTRAFLLYLLGQTLFANKDSSVHTQFFAPLQHLEAVWEFDWGAYALATLYGNLGTYSRDKSLILGGHYRVLELQLDPWSGMPEDTCLAHSKVLDRTRSPLEGSFCQAWYLGDQVASQWRPHAEALQLIPPPPPASMRSTSSMSKEDLRNARIETGRACFFKQVPAEIVQEWLRAYQSANALVWRQRRRILELEAERALAVSREDMGTSERSLSSSQRSSQRCRHDQL</sequence>
<accession>A0ACC0P3R2</accession>
<reference evidence="1" key="1">
    <citation type="submission" date="2022-02" db="EMBL/GenBank/DDBJ databases">
        <title>Plant Genome Project.</title>
        <authorList>
            <person name="Zhang R.-G."/>
        </authorList>
    </citation>
    <scope>NUCLEOTIDE SEQUENCE</scope>
    <source>
        <strain evidence="1">AT1</strain>
    </source>
</reference>
<name>A0ACC0P3R2_RHOML</name>
<comment type="caution">
    <text evidence="1">The sequence shown here is derived from an EMBL/GenBank/DDBJ whole genome shotgun (WGS) entry which is preliminary data.</text>
</comment>
<organism evidence="1 2">
    <name type="scientific">Rhododendron molle</name>
    <name type="common">Chinese azalea</name>
    <name type="synonym">Azalea mollis</name>
    <dbReference type="NCBI Taxonomy" id="49168"/>
    <lineage>
        <taxon>Eukaryota</taxon>
        <taxon>Viridiplantae</taxon>
        <taxon>Streptophyta</taxon>
        <taxon>Embryophyta</taxon>
        <taxon>Tracheophyta</taxon>
        <taxon>Spermatophyta</taxon>
        <taxon>Magnoliopsida</taxon>
        <taxon>eudicotyledons</taxon>
        <taxon>Gunneridae</taxon>
        <taxon>Pentapetalae</taxon>
        <taxon>asterids</taxon>
        <taxon>Ericales</taxon>
        <taxon>Ericaceae</taxon>
        <taxon>Ericoideae</taxon>
        <taxon>Rhodoreae</taxon>
        <taxon>Rhododendron</taxon>
    </lineage>
</organism>
<gene>
    <name evidence="1" type="ORF">RHMOL_Rhmol04G0203200</name>
</gene>
<dbReference type="Proteomes" id="UP001062846">
    <property type="component" value="Chromosome 4"/>
</dbReference>
<protein>
    <submittedName>
        <fullName evidence="1">Uncharacterized protein</fullName>
    </submittedName>
</protein>
<proteinExistence type="predicted"/>